<name>A0A0L0SDP0_ALLM3</name>
<organism evidence="5 6">
    <name type="scientific">Allomyces macrogynus (strain ATCC 38327)</name>
    <name type="common">Allomyces javanicus var. macrogynus</name>
    <dbReference type="NCBI Taxonomy" id="578462"/>
    <lineage>
        <taxon>Eukaryota</taxon>
        <taxon>Fungi</taxon>
        <taxon>Fungi incertae sedis</taxon>
        <taxon>Blastocladiomycota</taxon>
        <taxon>Blastocladiomycetes</taxon>
        <taxon>Blastocladiales</taxon>
        <taxon>Blastocladiaceae</taxon>
        <taxon>Allomyces</taxon>
    </lineage>
</organism>
<feature type="domain" description="K Homology" evidence="4">
    <location>
        <begin position="762"/>
        <end position="833"/>
    </location>
</feature>
<feature type="compositionally biased region" description="Acidic residues" evidence="3">
    <location>
        <begin position="294"/>
        <end position="304"/>
    </location>
</feature>
<keyword evidence="1" id="KW-0677">Repeat</keyword>
<protein>
    <recommendedName>
        <fullName evidence="4">K Homology domain-containing protein</fullName>
    </recommendedName>
</protein>
<dbReference type="InterPro" id="IPR004087">
    <property type="entry name" value="KH_dom"/>
</dbReference>
<dbReference type="VEuPathDB" id="FungiDB:AMAG_18557"/>
<dbReference type="GO" id="GO:0003723">
    <property type="term" value="F:RNA binding"/>
    <property type="evidence" value="ECO:0007669"/>
    <property type="project" value="UniProtKB-UniRule"/>
</dbReference>
<dbReference type="InterPro" id="IPR036612">
    <property type="entry name" value="KH_dom_type_1_sf"/>
</dbReference>
<accession>A0A0L0SDP0</accession>
<dbReference type="CDD" id="cd22408">
    <property type="entry name" value="KH-I_Vigilin_rpt4"/>
    <property type="match status" value="1"/>
</dbReference>
<evidence type="ECO:0000259" key="4">
    <source>
        <dbReference type="SMART" id="SM00322"/>
    </source>
</evidence>
<feature type="domain" description="K Homology" evidence="4">
    <location>
        <begin position="430"/>
        <end position="498"/>
    </location>
</feature>
<dbReference type="Proteomes" id="UP000054350">
    <property type="component" value="Unassembled WGS sequence"/>
</dbReference>
<dbReference type="Gene3D" id="3.30.1370.10">
    <property type="entry name" value="K Homology domain, type 1"/>
    <property type="match status" value="5"/>
</dbReference>
<gene>
    <name evidence="5" type="ORF">AMAG_18557</name>
</gene>
<evidence type="ECO:0000313" key="6">
    <source>
        <dbReference type="Proteomes" id="UP000054350"/>
    </source>
</evidence>
<feature type="region of interest" description="Disordered" evidence="3">
    <location>
        <begin position="266"/>
        <end position="304"/>
    </location>
</feature>
<keyword evidence="6" id="KW-1185">Reference proteome</keyword>
<evidence type="ECO:0000256" key="1">
    <source>
        <dbReference type="ARBA" id="ARBA00022737"/>
    </source>
</evidence>
<reference evidence="5 6" key="1">
    <citation type="submission" date="2009-11" db="EMBL/GenBank/DDBJ databases">
        <title>Annotation of Allomyces macrogynus ATCC 38327.</title>
        <authorList>
            <consortium name="The Broad Institute Genome Sequencing Platform"/>
            <person name="Russ C."/>
            <person name="Cuomo C."/>
            <person name="Burger G."/>
            <person name="Gray M.W."/>
            <person name="Holland P.W.H."/>
            <person name="King N."/>
            <person name="Lang F.B.F."/>
            <person name="Roger A.J."/>
            <person name="Ruiz-Trillo I."/>
            <person name="Young S.K."/>
            <person name="Zeng Q."/>
            <person name="Gargeya S."/>
            <person name="Fitzgerald M."/>
            <person name="Haas B."/>
            <person name="Abouelleil A."/>
            <person name="Alvarado L."/>
            <person name="Arachchi H.M."/>
            <person name="Berlin A."/>
            <person name="Chapman S.B."/>
            <person name="Gearin G."/>
            <person name="Goldberg J."/>
            <person name="Griggs A."/>
            <person name="Gujja S."/>
            <person name="Hansen M."/>
            <person name="Heiman D."/>
            <person name="Howarth C."/>
            <person name="Larimer J."/>
            <person name="Lui A."/>
            <person name="MacDonald P.J.P."/>
            <person name="McCowen C."/>
            <person name="Montmayeur A."/>
            <person name="Murphy C."/>
            <person name="Neiman D."/>
            <person name="Pearson M."/>
            <person name="Priest M."/>
            <person name="Roberts A."/>
            <person name="Saif S."/>
            <person name="Shea T."/>
            <person name="Sisk P."/>
            <person name="Stolte C."/>
            <person name="Sykes S."/>
            <person name="Wortman J."/>
            <person name="Nusbaum C."/>
            <person name="Birren B."/>
        </authorList>
    </citation>
    <scope>NUCLEOTIDE SEQUENCE [LARGE SCALE GENOMIC DNA]</scope>
    <source>
        <strain evidence="5 6">ATCC 38327</strain>
    </source>
</reference>
<dbReference type="eggNOG" id="KOG2208">
    <property type="taxonomic scope" value="Eukaryota"/>
</dbReference>
<dbReference type="STRING" id="578462.A0A0L0SDP0"/>
<reference evidence="6" key="2">
    <citation type="submission" date="2009-11" db="EMBL/GenBank/DDBJ databases">
        <title>The Genome Sequence of Allomyces macrogynus strain ATCC 38327.</title>
        <authorList>
            <consortium name="The Broad Institute Genome Sequencing Platform"/>
            <person name="Russ C."/>
            <person name="Cuomo C."/>
            <person name="Shea T."/>
            <person name="Young S.K."/>
            <person name="Zeng Q."/>
            <person name="Koehrsen M."/>
            <person name="Haas B."/>
            <person name="Borodovsky M."/>
            <person name="Guigo R."/>
            <person name="Alvarado L."/>
            <person name="Berlin A."/>
            <person name="Borenstein D."/>
            <person name="Chen Z."/>
            <person name="Engels R."/>
            <person name="Freedman E."/>
            <person name="Gellesch M."/>
            <person name="Goldberg J."/>
            <person name="Griggs A."/>
            <person name="Gujja S."/>
            <person name="Heiman D."/>
            <person name="Hepburn T."/>
            <person name="Howarth C."/>
            <person name="Jen D."/>
            <person name="Larson L."/>
            <person name="Lewis B."/>
            <person name="Mehta T."/>
            <person name="Park D."/>
            <person name="Pearson M."/>
            <person name="Roberts A."/>
            <person name="Saif S."/>
            <person name="Shenoy N."/>
            <person name="Sisk P."/>
            <person name="Stolte C."/>
            <person name="Sykes S."/>
            <person name="Walk T."/>
            <person name="White J."/>
            <person name="Yandava C."/>
            <person name="Burger G."/>
            <person name="Gray M.W."/>
            <person name="Holland P.W.H."/>
            <person name="King N."/>
            <person name="Lang F.B.F."/>
            <person name="Roger A.J."/>
            <person name="Ruiz-Trillo I."/>
            <person name="Lander E."/>
            <person name="Nusbaum C."/>
        </authorList>
    </citation>
    <scope>NUCLEOTIDE SEQUENCE [LARGE SCALE GENOMIC DNA]</scope>
    <source>
        <strain evidence="6">ATCC 38327</strain>
    </source>
</reference>
<sequence length="852" mass="88236">MASYDQLPVAIDEAALGVDLLAQLGADDDAALQQMLREISAHEAELAANYAMPSSSSAPPAASVGNPLLAAHHDDDLINALMASPAAIAEPAKKKPTKKQEKIDLASAEAFPTLGAPQAAPKSVFSSWSNRTTLAQTTGKSTANASVSAAHKFSESVTVDVDDVVPVLVANPDQMSKALREVARKSETTISMTKRTGALVFMVSGKTRAKVEAGAKLVLPAVCPKITLSVTIPASARGLIVGSGGATIKGLQDRTATKIDFPRAARAGDAAASDESAADTGATSPEPEAAVRDDESDDSDADDEETDVLYALARRVPIEEDEPSIAVTITGAKHGVHLARDEILSIVGPRAAVAKAKIGTDLFPTTLYPFLRGVRNARVHDLEAQWGVKIHVPPTSSTDENSVIVLAGDMADVRAARERLVDVRLQLEQSTTSADVTIEKRKHRFLVGADGAHLAELMEKTGCVLDIPAANDALTSVTVRGPSATIGEALALTLAKANAVSVAELDLVPHCAGRDASLAPILARYLAVKDRAQLAAIESAHGAEIMVPRDTASTVVEIVAKSLDAANNVKAQLQAHISGKGLFLATVVPIPSEVHRHGAVKAAIATARDALPESAEIATVSLKADSDLADELAVVMWDPVALAATKKGKKPAQAAIAAANAALKTHADAILAVAKDAAEIAVEVLEAPRAVHKYILGAKGASLKAIHAAAHAAGGEVPLTIALGKPESADQVLIRGLKSEVKVAANKIKAIVNAAAAAAEQPTITKEFDISSKYSAHIIGKGGVHMARFMDQIGVQKVEVGNATPGAATVKVTIQGTASAAKDIEKQIREKVANLEDQTTTTLAVPADRANT</sequence>
<dbReference type="Pfam" id="PF00013">
    <property type="entry name" value="KH_1"/>
    <property type="match status" value="3"/>
</dbReference>
<dbReference type="AlphaFoldDB" id="A0A0L0SDP0"/>
<dbReference type="PANTHER" id="PTHR10288">
    <property type="entry name" value="KH DOMAIN CONTAINING RNA BINDING PROTEIN"/>
    <property type="match status" value="1"/>
</dbReference>
<keyword evidence="2" id="KW-0694">RNA-binding</keyword>
<evidence type="ECO:0000256" key="2">
    <source>
        <dbReference type="PROSITE-ProRule" id="PRU00117"/>
    </source>
</evidence>
<dbReference type="SMART" id="SM00322">
    <property type="entry name" value="KH"/>
    <property type="match status" value="5"/>
</dbReference>
<dbReference type="OrthoDB" id="10027144at2759"/>
<feature type="domain" description="K Homology" evidence="4">
    <location>
        <begin position="356"/>
        <end position="425"/>
    </location>
</feature>
<dbReference type="PROSITE" id="PS50084">
    <property type="entry name" value="KH_TYPE_1"/>
    <property type="match status" value="3"/>
</dbReference>
<dbReference type="InterPro" id="IPR004088">
    <property type="entry name" value="KH_dom_type_1"/>
</dbReference>
<evidence type="ECO:0000313" key="5">
    <source>
        <dbReference type="EMBL" id="KNE60547.1"/>
    </source>
</evidence>
<feature type="domain" description="K Homology" evidence="4">
    <location>
        <begin position="224"/>
        <end position="348"/>
    </location>
</feature>
<evidence type="ECO:0000256" key="3">
    <source>
        <dbReference type="SAM" id="MobiDB-lite"/>
    </source>
</evidence>
<proteinExistence type="predicted"/>
<feature type="domain" description="K Homology" evidence="4">
    <location>
        <begin position="679"/>
        <end position="753"/>
    </location>
</feature>
<dbReference type="SUPFAM" id="SSF54791">
    <property type="entry name" value="Eukaryotic type KH-domain (KH-domain type I)"/>
    <property type="match status" value="4"/>
</dbReference>
<feature type="compositionally biased region" description="Low complexity" evidence="3">
    <location>
        <begin position="266"/>
        <end position="284"/>
    </location>
</feature>
<dbReference type="EMBL" id="GG745336">
    <property type="protein sequence ID" value="KNE60547.1"/>
    <property type="molecule type" value="Genomic_DNA"/>
</dbReference>